<feature type="coiled-coil region" evidence="1">
    <location>
        <begin position="270"/>
        <end position="297"/>
    </location>
</feature>
<dbReference type="RefSeq" id="WP_188836381.1">
    <property type="nucleotide sequence ID" value="NZ_BMHI01000002.1"/>
</dbReference>
<dbReference type="Gene3D" id="3.40.50.300">
    <property type="entry name" value="P-loop containing nucleotide triphosphate hydrolases"/>
    <property type="match status" value="1"/>
</dbReference>
<proteinExistence type="predicted"/>
<protein>
    <recommendedName>
        <fullName evidence="3">Endonuclease GajA/Old nuclease/RecF-like AAA domain-containing protein</fullName>
    </recommendedName>
</protein>
<dbReference type="InterPro" id="IPR027417">
    <property type="entry name" value="P-loop_NTPase"/>
</dbReference>
<feature type="domain" description="Endonuclease GajA/Old nuclease/RecF-like AAA" evidence="3">
    <location>
        <begin position="306"/>
        <end position="351"/>
    </location>
</feature>
<feature type="compositionally biased region" description="Acidic residues" evidence="2">
    <location>
        <begin position="622"/>
        <end position="632"/>
    </location>
</feature>
<dbReference type="AlphaFoldDB" id="A0A916WSE8"/>
<dbReference type="PANTHER" id="PTHR43581:SF4">
    <property type="entry name" value="ATP_GTP PHOSPHATASE"/>
    <property type="match status" value="1"/>
</dbReference>
<dbReference type="InterPro" id="IPR041685">
    <property type="entry name" value="AAA_GajA/Old/RecF-like"/>
</dbReference>
<dbReference type="EMBL" id="BMHI01000002">
    <property type="protein sequence ID" value="GGB26246.1"/>
    <property type="molecule type" value="Genomic_DNA"/>
</dbReference>
<keyword evidence="5" id="KW-1185">Reference proteome</keyword>
<feature type="region of interest" description="Disordered" evidence="2">
    <location>
        <begin position="607"/>
        <end position="632"/>
    </location>
</feature>
<evidence type="ECO:0000313" key="4">
    <source>
        <dbReference type="EMBL" id="GGB26246.1"/>
    </source>
</evidence>
<evidence type="ECO:0000256" key="1">
    <source>
        <dbReference type="SAM" id="Coils"/>
    </source>
</evidence>
<organism evidence="4 5">
    <name type="scientific">Flexivirga endophytica</name>
    <dbReference type="NCBI Taxonomy" id="1849103"/>
    <lineage>
        <taxon>Bacteria</taxon>
        <taxon>Bacillati</taxon>
        <taxon>Actinomycetota</taxon>
        <taxon>Actinomycetes</taxon>
        <taxon>Micrococcales</taxon>
        <taxon>Dermacoccaceae</taxon>
        <taxon>Flexivirga</taxon>
    </lineage>
</organism>
<reference evidence="4" key="2">
    <citation type="submission" date="2020-09" db="EMBL/GenBank/DDBJ databases">
        <authorList>
            <person name="Sun Q."/>
            <person name="Zhou Y."/>
        </authorList>
    </citation>
    <scope>NUCLEOTIDE SEQUENCE</scope>
    <source>
        <strain evidence="4">CGMCC 1.15085</strain>
    </source>
</reference>
<gene>
    <name evidence="4" type="ORF">GCM10011492_15550</name>
</gene>
<dbReference type="SUPFAM" id="SSF52540">
    <property type="entry name" value="P-loop containing nucleoside triphosphate hydrolases"/>
    <property type="match status" value="1"/>
</dbReference>
<keyword evidence="1" id="KW-0175">Coiled coil</keyword>
<dbReference type="PANTHER" id="PTHR43581">
    <property type="entry name" value="ATP/GTP PHOSPHATASE"/>
    <property type="match status" value="1"/>
</dbReference>
<reference evidence="4" key="1">
    <citation type="journal article" date="2014" name="Int. J. Syst. Evol. Microbiol.">
        <title>Complete genome sequence of Corynebacterium casei LMG S-19264T (=DSM 44701T), isolated from a smear-ripened cheese.</title>
        <authorList>
            <consortium name="US DOE Joint Genome Institute (JGI-PGF)"/>
            <person name="Walter F."/>
            <person name="Albersmeier A."/>
            <person name="Kalinowski J."/>
            <person name="Ruckert C."/>
        </authorList>
    </citation>
    <scope>NUCLEOTIDE SEQUENCE</scope>
    <source>
        <strain evidence="4">CGMCC 1.15085</strain>
    </source>
</reference>
<evidence type="ECO:0000256" key="2">
    <source>
        <dbReference type="SAM" id="MobiDB-lite"/>
    </source>
</evidence>
<dbReference type="Pfam" id="PF13175">
    <property type="entry name" value="AAA_15"/>
    <property type="match status" value="1"/>
</dbReference>
<evidence type="ECO:0000313" key="5">
    <source>
        <dbReference type="Proteomes" id="UP000636793"/>
    </source>
</evidence>
<sequence>MIGANGSGKTTLSEAAYLSHKRVFPHVSRPIAATLGYMDRQISVEYSFADDDDAEGLLGQRIQAQSGVATPGNIAATWDRALHRDMGRVRAETIGLSSDVEDAIRLIYLPAWRNPIDELARRETRILVELLRAQQQNLGRGRDLTTLRARASALLDALAQDGILSSLEARVRMHLHALSSGVSKNWPYIRGQVIDDRYLARVLELMLATFEGRENALPLEAVGLGYVNLLHIAVVLAAIPDLTRAAADTFVDGSAKLSSDPHPPNGQSTHDDVTIELDDADARIEQAIAESDSAEDSFFPDDAFHVTVIVEEPEAHLHPQLQHSLVRYLKREVEQRPELQVILTSHASDIISSCDPEELVVVRRSKSDEHVARSVKDIPMTNRDEVLRKARLHLDASRSSALFAERLLLVEGVTEAALVRELGWVWANDDLDRRAFIDALSIVAMGTKVGPWAVRLLATADHELCARLAVLRDSDMPFEDSPIQPSWAAAHDPEVVRVEHSHPTLEPELTRSNAKLVAGALDAMNLTYTDPLTPEQVAGLFSSARKAKAATDTTPAATAVPAGPAAGRKGEFALEFAGLVKAARTAGDQVRVPEPLNSLFDFLYSGLQPTPEPASGPLDDGQAGEDDDELLT</sequence>
<dbReference type="Proteomes" id="UP000636793">
    <property type="component" value="Unassembled WGS sequence"/>
</dbReference>
<comment type="caution">
    <text evidence="4">The sequence shown here is derived from an EMBL/GenBank/DDBJ whole genome shotgun (WGS) entry which is preliminary data.</text>
</comment>
<dbReference type="InterPro" id="IPR051396">
    <property type="entry name" value="Bact_Antivir_Def_Nuclease"/>
</dbReference>
<name>A0A916WSE8_9MICO</name>
<evidence type="ECO:0000259" key="3">
    <source>
        <dbReference type="Pfam" id="PF13175"/>
    </source>
</evidence>
<accession>A0A916WSE8</accession>